<keyword evidence="6" id="KW-1185">Reference proteome</keyword>
<organism evidence="5 6">
    <name type="scientific">Lophium mytilinum</name>
    <dbReference type="NCBI Taxonomy" id="390894"/>
    <lineage>
        <taxon>Eukaryota</taxon>
        <taxon>Fungi</taxon>
        <taxon>Dikarya</taxon>
        <taxon>Ascomycota</taxon>
        <taxon>Pezizomycotina</taxon>
        <taxon>Dothideomycetes</taxon>
        <taxon>Pleosporomycetidae</taxon>
        <taxon>Mytilinidiales</taxon>
        <taxon>Mytilinidiaceae</taxon>
        <taxon>Lophium</taxon>
    </lineage>
</organism>
<dbReference type="SUPFAM" id="SSF51905">
    <property type="entry name" value="FAD/NAD(P)-binding domain"/>
    <property type="match status" value="1"/>
</dbReference>
<dbReference type="Gene3D" id="3.50.50.60">
    <property type="entry name" value="FAD/NAD(P)-binding domain"/>
    <property type="match status" value="1"/>
</dbReference>
<sequence length="458" mass="50229">MTISNLPSADLKIAIIGAGPAGLGALITLSTLPFASATIYEKKPSVSEIGAGISIQPNTWRMLERMGAAETLRSSPFHRAEDGHYTQHRNGRTGKLVSAQFDSAGTPAAHQHARCHRGVLQSALLKRVDPARVKTAHRLTHITHLPSGRIHLAFDNGATDEVDLLIGADGIRSVVRSVAFPEHRIAYTGRTSYRTLVRAGDVAKIEGMEKEKEVVAFWHAPGGRWAYTCNLGDGVFEITTMVREGGEGVERVSWGKDVAAEKMIEHFADFHEPVKGVLRLAEKVQQYALFAGTRLPKVHIGAIALMGDASHPLSGAFGNGAGFALEDAYVVSQSLLWAHERNKSIQEALQLFDKVRSPHYERLYAVLDGYAATAKQLENPNLHLSFDEEVAVLVTSNWSGVNNWMHYYDVAKAFSEMIEDLDRKDAEKSAGNRDVIERRAKSLLDGNLENLVVEKARL</sequence>
<evidence type="ECO:0000313" key="6">
    <source>
        <dbReference type="Proteomes" id="UP000799750"/>
    </source>
</evidence>
<dbReference type="SUPFAM" id="SSF54373">
    <property type="entry name" value="FAD-linked reductases, C-terminal domain"/>
    <property type="match status" value="1"/>
</dbReference>
<keyword evidence="1" id="KW-0285">Flavoprotein</keyword>
<dbReference type="EMBL" id="MU004193">
    <property type="protein sequence ID" value="KAF2492576.1"/>
    <property type="molecule type" value="Genomic_DNA"/>
</dbReference>
<reference evidence="5" key="1">
    <citation type="journal article" date="2020" name="Stud. Mycol.">
        <title>101 Dothideomycetes genomes: a test case for predicting lifestyles and emergence of pathogens.</title>
        <authorList>
            <person name="Haridas S."/>
            <person name="Albert R."/>
            <person name="Binder M."/>
            <person name="Bloem J."/>
            <person name="Labutti K."/>
            <person name="Salamov A."/>
            <person name="Andreopoulos B."/>
            <person name="Baker S."/>
            <person name="Barry K."/>
            <person name="Bills G."/>
            <person name="Bluhm B."/>
            <person name="Cannon C."/>
            <person name="Castanera R."/>
            <person name="Culley D."/>
            <person name="Daum C."/>
            <person name="Ezra D."/>
            <person name="Gonzalez J."/>
            <person name="Henrissat B."/>
            <person name="Kuo A."/>
            <person name="Liang C."/>
            <person name="Lipzen A."/>
            <person name="Lutzoni F."/>
            <person name="Magnuson J."/>
            <person name="Mondo S."/>
            <person name="Nolan M."/>
            <person name="Ohm R."/>
            <person name="Pangilinan J."/>
            <person name="Park H.-J."/>
            <person name="Ramirez L."/>
            <person name="Alfaro M."/>
            <person name="Sun H."/>
            <person name="Tritt A."/>
            <person name="Yoshinaga Y."/>
            <person name="Zwiers L.-H."/>
            <person name="Turgeon B."/>
            <person name="Goodwin S."/>
            <person name="Spatafora J."/>
            <person name="Crous P."/>
            <person name="Grigoriev I."/>
        </authorList>
    </citation>
    <scope>NUCLEOTIDE SEQUENCE</scope>
    <source>
        <strain evidence="5">CBS 269.34</strain>
    </source>
</reference>
<evidence type="ECO:0000256" key="3">
    <source>
        <dbReference type="ARBA" id="ARBA00023002"/>
    </source>
</evidence>
<gene>
    <name evidence="5" type="ORF">BU16DRAFT_563888</name>
</gene>
<dbReference type="Pfam" id="PF01494">
    <property type="entry name" value="FAD_binding_3"/>
    <property type="match status" value="1"/>
</dbReference>
<evidence type="ECO:0000313" key="5">
    <source>
        <dbReference type="EMBL" id="KAF2492576.1"/>
    </source>
</evidence>
<evidence type="ECO:0000256" key="1">
    <source>
        <dbReference type="ARBA" id="ARBA00022630"/>
    </source>
</evidence>
<feature type="domain" description="FAD-binding" evidence="4">
    <location>
        <begin position="11"/>
        <end position="362"/>
    </location>
</feature>
<dbReference type="OrthoDB" id="417877at2759"/>
<protein>
    <submittedName>
        <fullName evidence="5">Salicylate hydroxylase</fullName>
    </submittedName>
</protein>
<dbReference type="GO" id="GO:0016491">
    <property type="term" value="F:oxidoreductase activity"/>
    <property type="evidence" value="ECO:0007669"/>
    <property type="project" value="UniProtKB-KW"/>
</dbReference>
<evidence type="ECO:0000256" key="2">
    <source>
        <dbReference type="ARBA" id="ARBA00022827"/>
    </source>
</evidence>
<dbReference type="GO" id="GO:0044550">
    <property type="term" value="P:secondary metabolite biosynthetic process"/>
    <property type="evidence" value="ECO:0007669"/>
    <property type="project" value="TreeGrafter"/>
</dbReference>
<dbReference type="InterPro" id="IPR036188">
    <property type="entry name" value="FAD/NAD-bd_sf"/>
</dbReference>
<name>A0A6A6QKN1_9PEZI</name>
<proteinExistence type="predicted"/>
<keyword evidence="3" id="KW-0560">Oxidoreductase</keyword>
<dbReference type="PANTHER" id="PTHR46720:SF3">
    <property type="entry name" value="FAD-BINDING DOMAIN-CONTAINING PROTEIN-RELATED"/>
    <property type="match status" value="1"/>
</dbReference>
<evidence type="ECO:0000259" key="4">
    <source>
        <dbReference type="Pfam" id="PF01494"/>
    </source>
</evidence>
<accession>A0A6A6QKN1</accession>
<dbReference type="GO" id="GO:0071949">
    <property type="term" value="F:FAD binding"/>
    <property type="evidence" value="ECO:0007669"/>
    <property type="project" value="InterPro"/>
</dbReference>
<dbReference type="PANTHER" id="PTHR46720">
    <property type="entry name" value="HYDROXYLASE, PUTATIVE (AFU_ORTHOLOGUE AFUA_3G01460)-RELATED"/>
    <property type="match status" value="1"/>
</dbReference>
<dbReference type="AlphaFoldDB" id="A0A6A6QKN1"/>
<dbReference type="PRINTS" id="PR00420">
    <property type="entry name" value="RNGMNOXGNASE"/>
</dbReference>
<dbReference type="InterPro" id="IPR051104">
    <property type="entry name" value="FAD_monoxygenase"/>
</dbReference>
<dbReference type="InterPro" id="IPR002938">
    <property type="entry name" value="FAD-bd"/>
</dbReference>
<keyword evidence="2" id="KW-0274">FAD</keyword>
<dbReference type="Proteomes" id="UP000799750">
    <property type="component" value="Unassembled WGS sequence"/>
</dbReference>